<evidence type="ECO:0000313" key="3">
    <source>
        <dbReference type="EMBL" id="TBH81914.1"/>
    </source>
</evidence>
<keyword evidence="1 3" id="KW-0560">Oxidoreductase</keyword>
<gene>
    <name evidence="3" type="ORF">EB812_01145</name>
</gene>
<comment type="caution">
    <text evidence="3">The sequence shown here is derived from an EMBL/GenBank/DDBJ whole genome shotgun (WGS) entry which is preliminary data.</text>
</comment>
<dbReference type="PANTHER" id="PTHR11699">
    <property type="entry name" value="ALDEHYDE DEHYDROGENASE-RELATED"/>
    <property type="match status" value="1"/>
</dbReference>
<dbReference type="Gene3D" id="3.40.309.10">
    <property type="entry name" value="Aldehyde Dehydrogenase, Chain A, domain 2"/>
    <property type="match status" value="1"/>
</dbReference>
<evidence type="ECO:0000313" key="4">
    <source>
        <dbReference type="Proteomes" id="UP000292919"/>
    </source>
</evidence>
<dbReference type="EMBL" id="SIXC01000001">
    <property type="protein sequence ID" value="TBH81914.1"/>
    <property type="molecule type" value="Genomic_DNA"/>
</dbReference>
<dbReference type="EC" id="1.2.1.10" evidence="3"/>
<dbReference type="CDD" id="cd07122">
    <property type="entry name" value="ALDH_F20_ACDH"/>
    <property type="match status" value="1"/>
</dbReference>
<dbReference type="InterPro" id="IPR016162">
    <property type="entry name" value="Ald_DH_N"/>
</dbReference>
<dbReference type="InterPro" id="IPR015590">
    <property type="entry name" value="Aldehyde_DH_dom"/>
</dbReference>
<accession>A0A6H3FED6</accession>
<dbReference type="Pfam" id="PF00171">
    <property type="entry name" value="Aldedh"/>
    <property type="match status" value="1"/>
</dbReference>
<dbReference type="SUPFAM" id="SSF53720">
    <property type="entry name" value="ALDH-like"/>
    <property type="match status" value="1"/>
</dbReference>
<evidence type="ECO:0000256" key="1">
    <source>
        <dbReference type="ARBA" id="ARBA00023002"/>
    </source>
</evidence>
<organism evidence="3 4">
    <name type="scientific">Desulfovibrio legallii</name>
    <dbReference type="NCBI Taxonomy" id="571438"/>
    <lineage>
        <taxon>Bacteria</taxon>
        <taxon>Pseudomonadati</taxon>
        <taxon>Thermodesulfobacteriota</taxon>
        <taxon>Desulfovibrionia</taxon>
        <taxon>Desulfovibrionales</taxon>
        <taxon>Desulfovibrionaceae</taxon>
        <taxon>Desulfovibrio</taxon>
    </lineage>
</organism>
<dbReference type="InterPro" id="IPR016163">
    <property type="entry name" value="Ald_DH_C"/>
</dbReference>
<sequence length="526" mass="54525">MVDKDLLSIQEARALVRAARKAQPEFARLSQERVDRVVCAVAEAAASQAESLARMAVDETGFGKPEDKKIKNLLASEKVCARIKDMKTVGVLHADAASKIVEIAVPVGVIAGIVPSTNPTSTVIYKSLIALKSGNAIVFTPHPSAKKCIARTVEIIQGALRACDVAPDLVSSISLPTIEGTNELMKIADLILATGGPGMVKAAYSSGTPALGVGAGNVPAYIERSADVKDAVAKIMSSKTFDNGTICASEQSIVTDACIADQVRAALQEQGGYFLTGEALTKVKTVMERGNGSMNPAIVGRDAVTIAGVAGIEVPPGTRLLISDEKGIGPKYPFSKEKLTALLGFYVVEDWREACEVCTALLHNGGVGHSLSIHSRDEDVIREFGLRKPVSRMLVNTPSTQGAVGISTGLFPSFTLGCGAVGGSATSDNVTPLNLINVRRVAYDLHTPCDFRGQPACTASSACGVSSVPGAAARPCPPSAALSNCCGHAANHDAVVAPQTPAPAPGGNLDINAITELIVAELKKAL</sequence>
<dbReference type="Proteomes" id="UP000292919">
    <property type="component" value="Unassembled WGS sequence"/>
</dbReference>
<dbReference type="InterPro" id="IPR016161">
    <property type="entry name" value="Ald_DH/histidinol_DH"/>
</dbReference>
<feature type="domain" description="Aldehyde dehydrogenase" evidence="2">
    <location>
        <begin position="10"/>
        <end position="270"/>
    </location>
</feature>
<dbReference type="AlphaFoldDB" id="A0A6H3FED6"/>
<reference evidence="3 4" key="1">
    <citation type="submission" date="2018-12" db="EMBL/GenBank/DDBJ databases">
        <title>First genome draft of Desulfovibrio legallis sp. nov.</title>
        <authorList>
            <person name="Ben Dhia O."/>
            <person name="Najjari A."/>
            <person name="Ferjani R."/>
            <person name="Fhoula I."/>
            <person name="Fardeau M.-L."/>
            <person name="Boudabbous A."/>
            <person name="Ouzari H.I."/>
        </authorList>
    </citation>
    <scope>NUCLEOTIDE SEQUENCE [LARGE SCALE GENOMIC DNA]</scope>
    <source>
        <strain evidence="3 4">H1T</strain>
    </source>
</reference>
<proteinExistence type="predicted"/>
<dbReference type="GO" id="GO:0008774">
    <property type="term" value="F:acetaldehyde dehydrogenase (acetylating) activity"/>
    <property type="evidence" value="ECO:0007669"/>
    <property type="project" value="UniProtKB-EC"/>
</dbReference>
<dbReference type="InterPro" id="IPR013357">
    <property type="entry name" value="Acetaldehyde_DH_acetylating"/>
</dbReference>
<dbReference type="Gene3D" id="3.40.605.10">
    <property type="entry name" value="Aldehyde Dehydrogenase, Chain A, domain 1"/>
    <property type="match status" value="1"/>
</dbReference>
<evidence type="ECO:0000259" key="2">
    <source>
        <dbReference type="Pfam" id="PF00171"/>
    </source>
</evidence>
<keyword evidence="4" id="KW-1185">Reference proteome</keyword>
<name>A0A6H3FED6_9BACT</name>
<dbReference type="RefSeq" id="WP_118228879.1">
    <property type="nucleotide sequence ID" value="NZ_JAQDZC010000015.1"/>
</dbReference>
<dbReference type="NCBIfam" id="TIGR02518">
    <property type="entry name" value="EutH_ACDH"/>
    <property type="match status" value="1"/>
</dbReference>
<protein>
    <submittedName>
        <fullName evidence="3">Acetaldehyde dehydrogenase (Acetylating)</fullName>
        <ecNumber evidence="3">1.2.1.10</ecNumber>
    </submittedName>
</protein>